<evidence type="ECO:0000256" key="1">
    <source>
        <dbReference type="ARBA" id="ARBA00038184"/>
    </source>
</evidence>
<dbReference type="InterPro" id="IPR036514">
    <property type="entry name" value="SGNH_hydro_sf"/>
</dbReference>
<evidence type="ECO:0000256" key="2">
    <source>
        <dbReference type="SAM" id="MobiDB-lite"/>
    </source>
</evidence>
<organism evidence="5 6">
    <name type="scientific">Endosaccharibacter trunci</name>
    <dbReference type="NCBI Taxonomy" id="2812733"/>
    <lineage>
        <taxon>Bacteria</taxon>
        <taxon>Pseudomonadati</taxon>
        <taxon>Pseudomonadota</taxon>
        <taxon>Alphaproteobacteria</taxon>
        <taxon>Acetobacterales</taxon>
        <taxon>Acetobacteraceae</taxon>
        <taxon>Endosaccharibacter</taxon>
    </lineage>
</organism>
<name>A0ABT1W7I1_9PROT</name>
<dbReference type="EMBL" id="JAMSKV010000007">
    <property type="protein sequence ID" value="MCQ8278693.1"/>
    <property type="molecule type" value="Genomic_DNA"/>
</dbReference>
<dbReference type="SUPFAM" id="SSF52266">
    <property type="entry name" value="SGNH hydrolase"/>
    <property type="match status" value="1"/>
</dbReference>
<sequence>MRRRAALLGALLLAAGPVSAAETHHPQTNHSATHHPRSHAATPVSAHHARANLAVEPVSRMSEPWWRVRFEAKQAELASRRPNLLWIGDSITQNWESDGPQPFRRFLPIWQRFYGDRNAVDLGFKGDSTCHLIWRIDHGELDGIAPRGVVLLIGANNFGHVHTDAAQTYAGIVAVVDRIHAKLPEAKILLLGVLPSIRSAWVTENTDAVNRMMAAQIRDGRPYLTYRDVGDLFRVNGKVQASDFLDPLLTPPDPPLHPTPAMQERIAAAIEPDVAAMLGDTPHH</sequence>
<dbReference type="PANTHER" id="PTHR11852:SF0">
    <property type="entry name" value="PLATELET-ACTIVATING FACTOR ACETYLHYDROLASE IB SUBUNIT BETA HOMOLOG"/>
    <property type="match status" value="1"/>
</dbReference>
<evidence type="ECO:0000313" key="5">
    <source>
        <dbReference type="EMBL" id="MCQ8278693.1"/>
    </source>
</evidence>
<dbReference type="Gene3D" id="3.40.50.1110">
    <property type="entry name" value="SGNH hydrolase"/>
    <property type="match status" value="1"/>
</dbReference>
<feature type="signal peptide" evidence="3">
    <location>
        <begin position="1"/>
        <end position="20"/>
    </location>
</feature>
<keyword evidence="6" id="KW-1185">Reference proteome</keyword>
<evidence type="ECO:0000256" key="3">
    <source>
        <dbReference type="SAM" id="SignalP"/>
    </source>
</evidence>
<reference evidence="5 6" key="1">
    <citation type="submission" date="2022-06" db="EMBL/GenBank/DDBJ databases">
        <title>Endosaccharibacter gen. nov., sp. nov., endophytic bacteria isolated from sugarcane.</title>
        <authorList>
            <person name="Pitiwittayakul N."/>
            <person name="Yukphan P."/>
            <person name="Charoenyingcharoen P."/>
            <person name="Tanasupawat S."/>
        </authorList>
    </citation>
    <scope>NUCLEOTIDE SEQUENCE [LARGE SCALE GENOMIC DNA]</scope>
    <source>
        <strain evidence="5 6">KSS8</strain>
    </source>
</reference>
<dbReference type="Proteomes" id="UP001524587">
    <property type="component" value="Unassembled WGS sequence"/>
</dbReference>
<dbReference type="InterPro" id="IPR013830">
    <property type="entry name" value="SGNH_hydro"/>
</dbReference>
<proteinExistence type="inferred from homology"/>
<feature type="domain" description="SGNH hydrolase-type esterase" evidence="4">
    <location>
        <begin position="87"/>
        <end position="264"/>
    </location>
</feature>
<protein>
    <submittedName>
        <fullName evidence="5">GDSL-type esterase/lipase family protein</fullName>
    </submittedName>
</protein>
<dbReference type="Pfam" id="PF13472">
    <property type="entry name" value="Lipase_GDSL_2"/>
    <property type="match status" value="1"/>
</dbReference>
<evidence type="ECO:0000259" key="4">
    <source>
        <dbReference type="Pfam" id="PF13472"/>
    </source>
</evidence>
<comment type="caution">
    <text evidence="5">The sequence shown here is derived from an EMBL/GenBank/DDBJ whole genome shotgun (WGS) entry which is preliminary data.</text>
</comment>
<evidence type="ECO:0000313" key="6">
    <source>
        <dbReference type="Proteomes" id="UP001524587"/>
    </source>
</evidence>
<keyword evidence="3" id="KW-0732">Signal</keyword>
<accession>A0ABT1W7I1</accession>
<feature type="chain" id="PRO_5046349535" evidence="3">
    <location>
        <begin position="21"/>
        <end position="284"/>
    </location>
</feature>
<dbReference type="RefSeq" id="WP_422864172.1">
    <property type="nucleotide sequence ID" value="NZ_JAMSKV010000007.1"/>
</dbReference>
<gene>
    <name evidence="5" type="ORF">NFI95_09535</name>
</gene>
<dbReference type="PANTHER" id="PTHR11852">
    <property type="entry name" value="PLATELET-ACTIVATING FACTOR ACETYLHYDROLASE"/>
    <property type="match status" value="1"/>
</dbReference>
<comment type="similarity">
    <text evidence="1">Belongs to the 'GDSL' lipolytic enzyme family. Platelet-activating factor acetylhydrolase IB beta/gamma subunits subfamily.</text>
</comment>
<feature type="region of interest" description="Disordered" evidence="2">
    <location>
        <begin position="20"/>
        <end position="47"/>
    </location>
</feature>